<keyword evidence="4" id="KW-1185">Reference proteome</keyword>
<dbReference type="Pfam" id="PF17223">
    <property type="entry name" value="CPCFC"/>
    <property type="match status" value="1"/>
</dbReference>
<evidence type="ECO:0000256" key="1">
    <source>
        <dbReference type="SAM" id="MobiDB-lite"/>
    </source>
</evidence>
<evidence type="ECO:0000313" key="4">
    <source>
        <dbReference type="Proteomes" id="UP001162164"/>
    </source>
</evidence>
<dbReference type="EMBL" id="JAPWTJ010000282">
    <property type="protein sequence ID" value="KAJ8980160.1"/>
    <property type="molecule type" value="Genomic_DNA"/>
</dbReference>
<evidence type="ECO:0000313" key="3">
    <source>
        <dbReference type="EMBL" id="KAJ8980160.1"/>
    </source>
</evidence>
<accession>A0ABQ9JQ12</accession>
<feature type="domain" description="Cuticle protein CPCFC" evidence="2">
    <location>
        <begin position="61"/>
        <end position="77"/>
    </location>
</feature>
<protein>
    <recommendedName>
        <fullName evidence="2">Cuticle protein CPCFC domain-containing protein</fullName>
    </recommendedName>
</protein>
<organism evidence="3 4">
    <name type="scientific">Molorchus minor</name>
    <dbReference type="NCBI Taxonomy" id="1323400"/>
    <lineage>
        <taxon>Eukaryota</taxon>
        <taxon>Metazoa</taxon>
        <taxon>Ecdysozoa</taxon>
        <taxon>Arthropoda</taxon>
        <taxon>Hexapoda</taxon>
        <taxon>Insecta</taxon>
        <taxon>Pterygota</taxon>
        <taxon>Neoptera</taxon>
        <taxon>Endopterygota</taxon>
        <taxon>Coleoptera</taxon>
        <taxon>Polyphaga</taxon>
        <taxon>Cucujiformia</taxon>
        <taxon>Chrysomeloidea</taxon>
        <taxon>Cerambycidae</taxon>
        <taxon>Lamiinae</taxon>
        <taxon>Monochamini</taxon>
        <taxon>Molorchus</taxon>
    </lineage>
</organism>
<comment type="caution">
    <text evidence="3">The sequence shown here is derived from an EMBL/GenBank/DDBJ whole genome shotgun (WGS) entry which is preliminary data.</text>
</comment>
<evidence type="ECO:0000259" key="2">
    <source>
        <dbReference type="Pfam" id="PF17223"/>
    </source>
</evidence>
<name>A0ABQ9JQ12_9CUCU</name>
<dbReference type="InterPro" id="IPR033778">
    <property type="entry name" value="CPCFC"/>
</dbReference>
<sequence length="256" mass="28734">MKTMSENTQSKQEIFYHKKYETEKKIELLGFDNWHGILTCVWTLATAVTYGPIQGQVSPKYPAGIDPSTCPNFPYCANPLVAVSQGLQSSNTDKSKEFDLPVQFQIAPSPAAHQQPPSQYSSPKYHIKLIRPATPQYQSVGQHNQGVPEYKQPVQYTQNSPQYESSTIQQGPPHYPLIVPYQFNPNQQSALHQKVTPLHQNGDYHGEGLAEALTPGYELNPSVTIYQKEAVDEQQKALNRGDYAGDGDYQEDSFEK</sequence>
<feature type="region of interest" description="Disordered" evidence="1">
    <location>
        <begin position="233"/>
        <end position="256"/>
    </location>
</feature>
<reference evidence="3" key="1">
    <citation type="journal article" date="2023" name="Insect Mol. Biol.">
        <title>Genome sequencing provides insights into the evolution of gene families encoding plant cell wall-degrading enzymes in longhorned beetles.</title>
        <authorList>
            <person name="Shin N.R."/>
            <person name="Okamura Y."/>
            <person name="Kirsch R."/>
            <person name="Pauchet Y."/>
        </authorList>
    </citation>
    <scope>NUCLEOTIDE SEQUENCE</scope>
    <source>
        <strain evidence="3">MMC_N1</strain>
    </source>
</reference>
<gene>
    <name evidence="3" type="ORF">NQ317_002805</name>
</gene>
<proteinExistence type="predicted"/>
<dbReference type="Proteomes" id="UP001162164">
    <property type="component" value="Unassembled WGS sequence"/>
</dbReference>